<feature type="region of interest" description="Disordered" evidence="1">
    <location>
        <begin position="1"/>
        <end position="24"/>
    </location>
</feature>
<keyword evidence="3" id="KW-1185">Reference proteome</keyword>
<accession>A0ABN9D9F5</accession>
<evidence type="ECO:0000313" key="2">
    <source>
        <dbReference type="EMBL" id="CAI9569185.1"/>
    </source>
</evidence>
<name>A0ABN9D9F5_9NEOB</name>
<reference evidence="2" key="1">
    <citation type="submission" date="2023-05" db="EMBL/GenBank/DDBJ databases">
        <authorList>
            <person name="Stuckert A."/>
        </authorList>
    </citation>
    <scope>NUCLEOTIDE SEQUENCE</scope>
</reference>
<organism evidence="2 3">
    <name type="scientific">Staurois parvus</name>
    <dbReference type="NCBI Taxonomy" id="386267"/>
    <lineage>
        <taxon>Eukaryota</taxon>
        <taxon>Metazoa</taxon>
        <taxon>Chordata</taxon>
        <taxon>Craniata</taxon>
        <taxon>Vertebrata</taxon>
        <taxon>Euteleostomi</taxon>
        <taxon>Amphibia</taxon>
        <taxon>Batrachia</taxon>
        <taxon>Anura</taxon>
        <taxon>Neobatrachia</taxon>
        <taxon>Ranoidea</taxon>
        <taxon>Ranidae</taxon>
        <taxon>Staurois</taxon>
    </lineage>
</organism>
<proteinExistence type="predicted"/>
<dbReference type="Proteomes" id="UP001162483">
    <property type="component" value="Unassembled WGS sequence"/>
</dbReference>
<dbReference type="EMBL" id="CATNWA010014220">
    <property type="protein sequence ID" value="CAI9569185.1"/>
    <property type="molecule type" value="Genomic_DNA"/>
</dbReference>
<gene>
    <name evidence="2" type="ORF">SPARVUS_LOCUS6878232</name>
</gene>
<sequence length="59" mass="6383">MNTALAVKAIKDKPPDTPFPEEQPIGAHYTARSLPSLLVPGCGVLETGREGRRRHTAQC</sequence>
<evidence type="ECO:0000313" key="3">
    <source>
        <dbReference type="Proteomes" id="UP001162483"/>
    </source>
</evidence>
<comment type="caution">
    <text evidence="2">The sequence shown here is derived from an EMBL/GenBank/DDBJ whole genome shotgun (WGS) entry which is preliminary data.</text>
</comment>
<evidence type="ECO:0000256" key="1">
    <source>
        <dbReference type="SAM" id="MobiDB-lite"/>
    </source>
</evidence>
<protein>
    <submittedName>
        <fullName evidence="2">Uncharacterized protein</fullName>
    </submittedName>
</protein>